<comment type="caution">
    <text evidence="2">The sequence shown here is derived from an EMBL/GenBank/DDBJ whole genome shotgun (WGS) entry which is preliminary data.</text>
</comment>
<accession>A0A8J2ECA7</accession>
<keyword evidence="3" id="KW-1185">Reference proteome</keyword>
<gene>
    <name evidence="2" type="ORF">HICCMSTLAB_LOCUS1465</name>
</gene>
<feature type="region of interest" description="Disordered" evidence="1">
    <location>
        <begin position="643"/>
        <end position="691"/>
    </location>
</feature>
<sequence length="779" mass="85942">MSQLRDFYQDGDNNIIYDNIYCDIIDVSSLDFNCQETCFLDISEAKGISNLISWLKDQDTKRLIDTRTWTRAKKRYSRLSIDSIPEVAASLENSPIKPRGSHLITSTPHVPQLASSRLNFDFTERISVVPSVLRSSSSAYNGSNFGQTSLETLLNMSQQNGVDSFINMDAPELNESLLINNKQPPSLTDSLLMIEDSELVGSTHSSLSCFGAGVGIRSAGTGVKSRGVGVESDEVGEEDSAVVVGTSAEARRLESLENGPKMDDSQILTTSMMQTSLFSDTMDINNPFARDLSDGSCIENPNYSSLNNTITVNNSAPKKKIDATFNADELYAALNNESFLINRTFDNNEANHLSYVICREDTADLSVENKTYSSKKLNLQLNKCSKIVNCSEEILGVEVEEENLKIDQNLGNKECDIKINTTIQLSDDLNSTFTVDDESLPSNEFKEPLTVDNQKCLNSTFVAENNKVLNETYNNENEEDANVMKNRYQTYRKPVPSKMLLRKTFGFNMQDTRSLENLADRFGNKKSGEAKAAGVGKKSFSRLPQSLQKSNPNLNSGLKLVPSDSKPRSGLYGFRNPRTGSTEDDGLDKKSKYKFAQGSTESIESTQSIASAPDLDDCLSVDSDDKDFKERKIMENTWIADPTDLPSPILKDGEVPSGSRGSLNEGNDSHIKTSSPIISPSSSQSNDSTYGNVKPAVKPCLPPKQTVIMIVLFLKINKLFYNVAYQKSIEKLIKSPEKPEMKSGIRPPSARALSGIPRPASRIPAPGFTRSNYAKKNLT</sequence>
<organism evidence="2 3">
    <name type="scientific">Cotesia congregata</name>
    <name type="common">Parasitoid wasp</name>
    <name type="synonym">Apanteles congregatus</name>
    <dbReference type="NCBI Taxonomy" id="51543"/>
    <lineage>
        <taxon>Eukaryota</taxon>
        <taxon>Metazoa</taxon>
        <taxon>Ecdysozoa</taxon>
        <taxon>Arthropoda</taxon>
        <taxon>Hexapoda</taxon>
        <taxon>Insecta</taxon>
        <taxon>Pterygota</taxon>
        <taxon>Neoptera</taxon>
        <taxon>Endopterygota</taxon>
        <taxon>Hymenoptera</taxon>
        <taxon>Apocrita</taxon>
        <taxon>Ichneumonoidea</taxon>
        <taxon>Braconidae</taxon>
        <taxon>Microgastrinae</taxon>
        <taxon>Cotesia</taxon>
    </lineage>
</organism>
<feature type="region of interest" description="Disordered" evidence="1">
    <location>
        <begin position="528"/>
        <end position="616"/>
    </location>
</feature>
<feature type="compositionally biased region" description="Low complexity" evidence="1">
    <location>
        <begin position="674"/>
        <end position="685"/>
    </location>
</feature>
<reference evidence="2" key="1">
    <citation type="submission" date="2021-04" db="EMBL/GenBank/DDBJ databases">
        <authorList>
            <person name="Chebbi M.A.C M."/>
        </authorList>
    </citation>
    <scope>NUCLEOTIDE SEQUENCE</scope>
</reference>
<feature type="compositionally biased region" description="Polar residues" evidence="1">
    <location>
        <begin position="769"/>
        <end position="779"/>
    </location>
</feature>
<feature type="compositionally biased region" description="Polar residues" evidence="1">
    <location>
        <begin position="597"/>
        <end position="610"/>
    </location>
</feature>
<protein>
    <submittedName>
        <fullName evidence="2">Uncharacterized protein</fullName>
    </submittedName>
</protein>
<evidence type="ECO:0000313" key="2">
    <source>
        <dbReference type="EMBL" id="CAG5075311.1"/>
    </source>
</evidence>
<name>A0A8J2ECA7_COTCN</name>
<evidence type="ECO:0000256" key="1">
    <source>
        <dbReference type="SAM" id="MobiDB-lite"/>
    </source>
</evidence>
<dbReference type="AlphaFoldDB" id="A0A8J2ECA7"/>
<dbReference type="EMBL" id="CAJNRD030001116">
    <property type="protein sequence ID" value="CAG5075311.1"/>
    <property type="molecule type" value="Genomic_DNA"/>
</dbReference>
<proteinExistence type="predicted"/>
<evidence type="ECO:0000313" key="3">
    <source>
        <dbReference type="Proteomes" id="UP000786811"/>
    </source>
</evidence>
<dbReference type="Proteomes" id="UP000786811">
    <property type="component" value="Unassembled WGS sequence"/>
</dbReference>
<dbReference type="OrthoDB" id="7679929at2759"/>
<feature type="region of interest" description="Disordered" evidence="1">
    <location>
        <begin position="739"/>
        <end position="779"/>
    </location>
</feature>
<feature type="compositionally biased region" description="Polar residues" evidence="1">
    <location>
        <begin position="542"/>
        <end position="556"/>
    </location>
</feature>